<dbReference type="SUPFAM" id="SSF47986">
    <property type="entry name" value="DEATH domain"/>
    <property type="match status" value="1"/>
</dbReference>
<dbReference type="Pfam" id="PF00069">
    <property type="entry name" value="Pkinase"/>
    <property type="match status" value="1"/>
</dbReference>
<dbReference type="PROSITE" id="PS00107">
    <property type="entry name" value="PROTEIN_KINASE_ATP"/>
    <property type="match status" value="1"/>
</dbReference>
<accession>A0A8X7WWB6</accession>
<feature type="region of interest" description="Disordered" evidence="4">
    <location>
        <begin position="130"/>
        <end position="184"/>
    </location>
</feature>
<protein>
    <submittedName>
        <fullName evidence="6">IRAK1 kinase</fullName>
    </submittedName>
</protein>
<comment type="caution">
    <text evidence="6">The sequence shown here is derived from an EMBL/GenBank/DDBJ whole genome shotgun (WGS) entry which is preliminary data.</text>
</comment>
<evidence type="ECO:0000313" key="7">
    <source>
        <dbReference type="Proteomes" id="UP000886611"/>
    </source>
</evidence>
<dbReference type="SMART" id="SM00220">
    <property type="entry name" value="S_TKc"/>
    <property type="match status" value="1"/>
</dbReference>
<evidence type="ECO:0000259" key="5">
    <source>
        <dbReference type="PROSITE" id="PS50011"/>
    </source>
</evidence>
<evidence type="ECO:0000256" key="2">
    <source>
        <dbReference type="ARBA" id="ARBA00022840"/>
    </source>
</evidence>
<dbReference type="InterPro" id="IPR000719">
    <property type="entry name" value="Prot_kinase_dom"/>
</dbReference>
<proteinExistence type="predicted"/>
<dbReference type="AlphaFoldDB" id="A0A8X7WWB6"/>
<dbReference type="PANTHER" id="PTHR27001">
    <property type="entry name" value="OS01G0253100 PROTEIN"/>
    <property type="match status" value="1"/>
</dbReference>
<evidence type="ECO:0000256" key="4">
    <source>
        <dbReference type="SAM" id="MobiDB-lite"/>
    </source>
</evidence>
<keyword evidence="2 3" id="KW-0067">ATP-binding</keyword>
<keyword evidence="7" id="KW-1185">Reference proteome</keyword>
<dbReference type="InterPro" id="IPR017441">
    <property type="entry name" value="Protein_kinase_ATP_BS"/>
</dbReference>
<keyword evidence="6" id="KW-0808">Transferase</keyword>
<feature type="non-terminal residue" evidence="6">
    <location>
        <position position="733"/>
    </location>
</feature>
<keyword evidence="1 3" id="KW-0547">Nucleotide-binding</keyword>
<feature type="compositionally biased region" description="Low complexity" evidence="4">
    <location>
        <begin position="479"/>
        <end position="493"/>
    </location>
</feature>
<gene>
    <name evidence="6" type="primary">Irak1</name>
    <name evidence="6" type="ORF">GTO96_0007284</name>
</gene>
<sequence length="733" mass="81473">MLKRCDQFGWCLAAAGQLCVVLVALCVNHLKACIAAVLFPLRVSAALFVKNINIPLLQLTGSLFASAAASIVQDYTDLHLFGKKEHRTYEVMTHWQMRNARVGDLLQVLNELELLRAKDIILSWQPTVLSPTPPSQRSITPPPPYPSITEIKVDDQKKSSKSQEPAILPKPGPPPKNLHSEEVQPESQISDSFKIILNLSQNVIFWPLGEIMRSTENFSGKYKIGEGGFGDVYKANMRDTDYAVKKLKEGTTVTFLWRERINILLGTAKAVQFLHSEEPKLIHGDIKSANILLDEHFNPKLADFGLARFIQSNRTPGRTSTVARTQSVRGTMAYLPPEYIRNGEISTGTDVYSFGVVVLEVLTGRKALEANGKSNHKYLKDLVKEEEESAEIPEMSLKSRPAFERSRKVAENICKKYLDKMAGACDSVIPLELCSLACQCLKLRKSRPPISEVYKTLKEISSQFERPMSAVNSLMQAQSSESSIPPSSFSLKSNTEQFSRRSVEPQENTFFAPSMASDVLTLTSQNSTFSEQQHDRGNRLQDVGSSQTPCESDESQGYSQYCSPQSLQQSSCWSSVHKTNGSEKANLSSLEERPVLQLQQVSSFQTFNCPAAPVHQIPNHQVVGNSMQNYALPGSSINTWQERGSVQVEPGSKEAGSFSPYGIIINPAKEKICERLALYNQGKIDSYELLSSGPEIIHLNVILFGYCVNVHTDVSFLVNQDHASRTPEESDDF</sequence>
<reference evidence="6 7" key="1">
    <citation type="journal article" date="2021" name="Cell">
        <title>Tracing the genetic footprints of vertebrate landing in non-teleost ray-finned fishes.</title>
        <authorList>
            <person name="Bi X."/>
            <person name="Wang K."/>
            <person name="Yang L."/>
            <person name="Pan H."/>
            <person name="Jiang H."/>
            <person name="Wei Q."/>
            <person name="Fang M."/>
            <person name="Yu H."/>
            <person name="Zhu C."/>
            <person name="Cai Y."/>
            <person name="He Y."/>
            <person name="Gan X."/>
            <person name="Zeng H."/>
            <person name="Yu D."/>
            <person name="Zhu Y."/>
            <person name="Jiang H."/>
            <person name="Qiu Q."/>
            <person name="Yang H."/>
            <person name="Zhang Y.E."/>
            <person name="Wang W."/>
            <person name="Zhu M."/>
            <person name="He S."/>
            <person name="Zhang G."/>
        </authorList>
    </citation>
    <scope>NUCLEOTIDE SEQUENCE [LARGE SCALE GENOMIC DNA]</scope>
    <source>
        <strain evidence="6">Bchr_013</strain>
    </source>
</reference>
<dbReference type="InterPro" id="IPR008271">
    <property type="entry name" value="Ser/Thr_kinase_AS"/>
</dbReference>
<feature type="domain" description="Protein kinase" evidence="5">
    <location>
        <begin position="57"/>
        <end position="464"/>
    </location>
</feature>
<dbReference type="Proteomes" id="UP000886611">
    <property type="component" value="Unassembled WGS sequence"/>
</dbReference>
<dbReference type="GO" id="GO:0004672">
    <property type="term" value="F:protein kinase activity"/>
    <property type="evidence" value="ECO:0007669"/>
    <property type="project" value="InterPro"/>
</dbReference>
<dbReference type="SUPFAM" id="SSF56112">
    <property type="entry name" value="Protein kinase-like (PK-like)"/>
    <property type="match status" value="1"/>
</dbReference>
<dbReference type="Gene3D" id="1.10.533.10">
    <property type="entry name" value="Death Domain, Fas"/>
    <property type="match status" value="1"/>
</dbReference>
<organism evidence="6 7">
    <name type="scientific">Polypterus senegalus</name>
    <name type="common">Senegal bichir</name>
    <dbReference type="NCBI Taxonomy" id="55291"/>
    <lineage>
        <taxon>Eukaryota</taxon>
        <taxon>Metazoa</taxon>
        <taxon>Chordata</taxon>
        <taxon>Craniata</taxon>
        <taxon>Vertebrata</taxon>
        <taxon>Euteleostomi</taxon>
        <taxon>Actinopterygii</taxon>
        <taxon>Polypteriformes</taxon>
        <taxon>Polypteridae</taxon>
        <taxon>Polypterus</taxon>
    </lineage>
</organism>
<feature type="region of interest" description="Disordered" evidence="4">
    <location>
        <begin position="527"/>
        <end position="561"/>
    </location>
</feature>
<evidence type="ECO:0000256" key="3">
    <source>
        <dbReference type="PROSITE-ProRule" id="PRU10141"/>
    </source>
</evidence>
<dbReference type="EMBL" id="JAATIS010009265">
    <property type="protein sequence ID" value="KAG2456017.1"/>
    <property type="molecule type" value="Genomic_DNA"/>
</dbReference>
<evidence type="ECO:0000313" key="6">
    <source>
        <dbReference type="EMBL" id="KAG2456017.1"/>
    </source>
</evidence>
<dbReference type="GO" id="GO:0005886">
    <property type="term" value="C:plasma membrane"/>
    <property type="evidence" value="ECO:0007669"/>
    <property type="project" value="TreeGrafter"/>
</dbReference>
<feature type="compositionally biased region" description="Polar residues" evidence="4">
    <location>
        <begin position="543"/>
        <end position="561"/>
    </location>
</feature>
<dbReference type="PANTHER" id="PTHR27001:SF939">
    <property type="entry name" value="INTERLEUKIN 1 RECEPTOR ASSOCIATED KINASE 1"/>
    <property type="match status" value="1"/>
</dbReference>
<dbReference type="GO" id="GO:0005524">
    <property type="term" value="F:ATP binding"/>
    <property type="evidence" value="ECO:0007669"/>
    <property type="project" value="UniProtKB-UniRule"/>
</dbReference>
<dbReference type="InterPro" id="IPR011029">
    <property type="entry name" value="DEATH-like_dom_sf"/>
</dbReference>
<name>A0A8X7WWB6_POLSE</name>
<feature type="non-terminal residue" evidence="6">
    <location>
        <position position="1"/>
    </location>
</feature>
<feature type="region of interest" description="Disordered" evidence="4">
    <location>
        <begin position="475"/>
        <end position="505"/>
    </location>
</feature>
<keyword evidence="6" id="KW-0418">Kinase</keyword>
<dbReference type="Gene3D" id="1.10.510.10">
    <property type="entry name" value="Transferase(Phosphotransferase) domain 1"/>
    <property type="match status" value="1"/>
</dbReference>
<feature type="binding site" evidence="3">
    <location>
        <position position="246"/>
    </location>
    <ligand>
        <name>ATP</name>
        <dbReference type="ChEBI" id="CHEBI:30616"/>
    </ligand>
</feature>
<evidence type="ECO:0000256" key="1">
    <source>
        <dbReference type="ARBA" id="ARBA00022741"/>
    </source>
</evidence>
<dbReference type="InterPro" id="IPR011009">
    <property type="entry name" value="Kinase-like_dom_sf"/>
</dbReference>
<dbReference type="PROSITE" id="PS50011">
    <property type="entry name" value="PROTEIN_KINASE_DOM"/>
    <property type="match status" value="1"/>
</dbReference>
<dbReference type="PROSITE" id="PS00108">
    <property type="entry name" value="PROTEIN_KINASE_ST"/>
    <property type="match status" value="1"/>
</dbReference>